<dbReference type="Proteomes" id="UP000016931">
    <property type="component" value="Unassembled WGS sequence"/>
</dbReference>
<dbReference type="GO" id="GO:0005829">
    <property type="term" value="C:cytosol"/>
    <property type="evidence" value="ECO:0007669"/>
    <property type="project" value="TreeGrafter"/>
</dbReference>
<evidence type="ECO:0000256" key="12">
    <source>
        <dbReference type="ARBA" id="ARBA00023304"/>
    </source>
</evidence>
<evidence type="ECO:0000256" key="8">
    <source>
        <dbReference type="ARBA" id="ARBA00022842"/>
    </source>
</evidence>
<evidence type="ECO:0000256" key="6">
    <source>
        <dbReference type="ARBA" id="ARBA00022605"/>
    </source>
</evidence>
<evidence type="ECO:0000256" key="14">
    <source>
        <dbReference type="RuleBase" id="RU004445"/>
    </source>
</evidence>
<dbReference type="GO" id="GO:0000287">
    <property type="term" value="F:magnesium ion binding"/>
    <property type="evidence" value="ECO:0007669"/>
    <property type="project" value="InterPro"/>
</dbReference>
<accession>N1QM54</accession>
<dbReference type="InterPro" id="IPR004429">
    <property type="entry name" value="Isopropylmalate_DH"/>
</dbReference>
<dbReference type="PROSITE" id="PS00470">
    <property type="entry name" value="IDH_IMDH"/>
    <property type="match status" value="1"/>
</dbReference>
<dbReference type="RefSeq" id="XP_016765079.1">
    <property type="nucleotide sequence ID" value="XM_016902850.1"/>
</dbReference>
<dbReference type="PANTHER" id="PTHR42979">
    <property type="entry name" value="3-ISOPROPYLMALATE DEHYDROGENASE"/>
    <property type="match status" value="1"/>
</dbReference>
<evidence type="ECO:0000313" key="16">
    <source>
        <dbReference type="EMBL" id="EMF16958.1"/>
    </source>
</evidence>
<evidence type="ECO:0000256" key="13">
    <source>
        <dbReference type="RuleBase" id="RU004443"/>
    </source>
</evidence>
<proteinExistence type="inferred from homology"/>
<comment type="function">
    <text evidence="14">Catalyzes the oxidation of 3-carboxy-2-hydroxy-4-methylpentanoate (3-isopropylmalate) to 3-carboxy-4-methyl-2-oxopentanoate. The product decarboxylates to 4-methyl-2 oxopentanoate.</text>
</comment>
<evidence type="ECO:0000313" key="17">
    <source>
        <dbReference type="Proteomes" id="UP000016931"/>
    </source>
</evidence>
<dbReference type="FunFam" id="3.40.718.10:FF:000006">
    <property type="entry name" value="3-isopropylmalate dehydrogenase"/>
    <property type="match status" value="1"/>
</dbReference>
<feature type="domain" description="Isopropylmalate dehydrogenase-like" evidence="15">
    <location>
        <begin position="11"/>
        <end position="361"/>
    </location>
</feature>
<dbReference type="AlphaFoldDB" id="N1QM54"/>
<dbReference type="OrthoDB" id="419183at2759"/>
<evidence type="ECO:0000256" key="3">
    <source>
        <dbReference type="ARBA" id="ARBA00011738"/>
    </source>
</evidence>
<comment type="catalytic activity">
    <reaction evidence="14">
        <text>(2R,3S)-3-isopropylmalate + NAD(+) = 4-methyl-2-oxopentanoate + CO2 + NADH</text>
        <dbReference type="Rhea" id="RHEA:32271"/>
        <dbReference type="ChEBI" id="CHEBI:16526"/>
        <dbReference type="ChEBI" id="CHEBI:17865"/>
        <dbReference type="ChEBI" id="CHEBI:35121"/>
        <dbReference type="ChEBI" id="CHEBI:57540"/>
        <dbReference type="ChEBI" id="CHEBI:57945"/>
        <dbReference type="EC" id="1.1.1.85"/>
    </reaction>
</comment>
<evidence type="ECO:0000256" key="2">
    <source>
        <dbReference type="ARBA" id="ARBA00007769"/>
    </source>
</evidence>
<dbReference type="GeneID" id="27899987"/>
<dbReference type="GO" id="GO:0003862">
    <property type="term" value="F:3-isopropylmalate dehydrogenase activity"/>
    <property type="evidence" value="ECO:0007669"/>
    <property type="project" value="UniProtKB-EC"/>
</dbReference>
<dbReference type="Gene3D" id="3.40.718.10">
    <property type="entry name" value="Isopropylmalate Dehydrogenase"/>
    <property type="match status" value="1"/>
</dbReference>
<dbReference type="Pfam" id="PF00180">
    <property type="entry name" value="Iso_dh"/>
    <property type="match status" value="1"/>
</dbReference>
<evidence type="ECO:0000256" key="11">
    <source>
        <dbReference type="ARBA" id="ARBA00023211"/>
    </source>
</evidence>
<protein>
    <recommendedName>
        <fullName evidence="4 14">3-isopropylmalate dehydrogenase</fullName>
        <ecNumber evidence="4 14">1.1.1.85</ecNumber>
    </recommendedName>
</protein>
<reference evidence="16 17" key="1">
    <citation type="journal article" date="2012" name="PLoS Pathog.">
        <title>Diverse lifestyles and strategies of plant pathogenesis encoded in the genomes of eighteen Dothideomycetes fungi.</title>
        <authorList>
            <person name="Ohm R.A."/>
            <person name="Feau N."/>
            <person name="Henrissat B."/>
            <person name="Schoch C.L."/>
            <person name="Horwitz B.A."/>
            <person name="Barry K.W."/>
            <person name="Condon B.J."/>
            <person name="Copeland A.C."/>
            <person name="Dhillon B."/>
            <person name="Glaser F."/>
            <person name="Hesse C.N."/>
            <person name="Kosti I."/>
            <person name="LaButti K."/>
            <person name="Lindquist E.A."/>
            <person name="Lucas S."/>
            <person name="Salamov A.A."/>
            <person name="Bradshaw R.E."/>
            <person name="Ciuffetti L."/>
            <person name="Hamelin R.C."/>
            <person name="Kema G.H.J."/>
            <person name="Lawrence C."/>
            <person name="Scott J.A."/>
            <person name="Spatafora J.W."/>
            <person name="Turgeon B.G."/>
            <person name="de Wit P.J.G.M."/>
            <person name="Zhong S."/>
            <person name="Goodwin S.B."/>
            <person name="Grigoriev I.V."/>
        </authorList>
    </citation>
    <scope>NUCLEOTIDE SEQUENCE [LARGE SCALE GENOMIC DNA]</scope>
    <source>
        <strain evidence="16 17">SO2202</strain>
    </source>
</reference>
<evidence type="ECO:0000256" key="9">
    <source>
        <dbReference type="ARBA" id="ARBA00023002"/>
    </source>
</evidence>
<dbReference type="NCBIfam" id="TIGR00169">
    <property type="entry name" value="leuB"/>
    <property type="match status" value="1"/>
</dbReference>
<comment type="similarity">
    <text evidence="2 13">Belongs to the isocitrate and isopropylmalate dehydrogenases family.</text>
</comment>
<dbReference type="UniPathway" id="UPA00048">
    <property type="reaction ID" value="UER00072"/>
</dbReference>
<dbReference type="PANTHER" id="PTHR42979:SF4">
    <property type="entry name" value="3-ISOPROPYLMALATE DEHYDROGENASE"/>
    <property type="match status" value="1"/>
</dbReference>
<evidence type="ECO:0000259" key="15">
    <source>
        <dbReference type="SMART" id="SM01329"/>
    </source>
</evidence>
<comment type="subunit">
    <text evidence="3 14">Homodimer.</text>
</comment>
<dbReference type="InterPro" id="IPR019818">
    <property type="entry name" value="IsoCit/isopropylmalate_DH_CS"/>
</dbReference>
<dbReference type="STRING" id="692275.N1QM54"/>
<dbReference type="InterPro" id="IPR024084">
    <property type="entry name" value="IsoPropMal-DH-like_dom"/>
</dbReference>
<name>N1QM54_SPHMS</name>
<dbReference type="GO" id="GO:0051287">
    <property type="term" value="F:NAD binding"/>
    <property type="evidence" value="ECO:0007669"/>
    <property type="project" value="InterPro"/>
</dbReference>
<dbReference type="EMBL" id="KB456260">
    <property type="protein sequence ID" value="EMF16958.1"/>
    <property type="molecule type" value="Genomic_DNA"/>
</dbReference>
<evidence type="ECO:0000256" key="7">
    <source>
        <dbReference type="ARBA" id="ARBA00022723"/>
    </source>
</evidence>
<evidence type="ECO:0000256" key="10">
    <source>
        <dbReference type="ARBA" id="ARBA00023027"/>
    </source>
</evidence>
<comment type="cofactor">
    <cofactor evidence="14">
        <name>Mg(2+)</name>
        <dbReference type="ChEBI" id="CHEBI:18420"/>
    </cofactor>
    <cofactor evidence="14">
        <name>Mn(2+)</name>
        <dbReference type="ChEBI" id="CHEBI:29035"/>
    </cofactor>
    <text evidence="14">Binds 1 Mg(2+) or Mn(2+) ion per subunit.</text>
</comment>
<keyword evidence="6" id="KW-0028">Amino-acid biosynthesis</keyword>
<evidence type="ECO:0000256" key="5">
    <source>
        <dbReference type="ARBA" id="ARBA00022430"/>
    </source>
</evidence>
<sequence>MSSSTAPTRHKIVVCAGDYCGPEVVAEAIKVLLEVERQSPQIILNLVHHPIGGAAWNEHGENISEAALEECASASAVLVGAVGGPEWRDVVPGVEWGLGRLRKRLGAFGNIRPVRTTPSLLDHSALNAEICTGTDITILRELTGGIYFGARHESDQYATDTDVYTRAEIQRATRLAGILASRSDPPQRITSVDKAAVLAACGRLWRSVVDQTIAMEFPNVSLQHVLVNSAAMDLISSPRKLNGILLTSNMFGDILSDEAGAIVGSIGLLPSASLSDLPTATNPTVQGLYEPVHGSAPDLCGSATVNPIGAILSVAMMCRYSLGLERAAQAIEDSVESVLQAGIITPDLGGCYSTSDVGDAVLARLHSHSKTACADEISLDITQREVPRLVTYFNHAALHVNDDLLSMYCCSGKVFCINADGKHADIGHVPREDVRE</sequence>
<keyword evidence="17" id="KW-1185">Reference proteome</keyword>
<dbReference type="SUPFAM" id="SSF53659">
    <property type="entry name" value="Isocitrate/Isopropylmalate dehydrogenase-like"/>
    <property type="match status" value="1"/>
</dbReference>
<dbReference type="eggNOG" id="KOG0786">
    <property type="taxonomic scope" value="Eukaryota"/>
</dbReference>
<evidence type="ECO:0000256" key="4">
    <source>
        <dbReference type="ARBA" id="ARBA00013101"/>
    </source>
</evidence>
<dbReference type="GO" id="GO:0009098">
    <property type="term" value="P:L-leucine biosynthetic process"/>
    <property type="evidence" value="ECO:0007669"/>
    <property type="project" value="UniProtKB-UniPathway"/>
</dbReference>
<gene>
    <name evidence="16" type="ORF">SEPMUDRAFT_137690</name>
</gene>
<keyword evidence="11" id="KW-0464">Manganese</keyword>
<dbReference type="HOGENOM" id="CLU_031953_0_3_1"/>
<dbReference type="OMA" id="INPTGMI"/>
<keyword evidence="7 14" id="KW-0479">Metal-binding</keyword>
<comment type="cofactor">
    <cofactor evidence="1">
        <name>Mn(2+)</name>
        <dbReference type="ChEBI" id="CHEBI:29035"/>
    </cofactor>
</comment>
<organism evidence="16 17">
    <name type="scientific">Sphaerulina musiva (strain SO2202)</name>
    <name type="common">Poplar stem canker fungus</name>
    <name type="synonym">Septoria musiva</name>
    <dbReference type="NCBI Taxonomy" id="692275"/>
    <lineage>
        <taxon>Eukaryota</taxon>
        <taxon>Fungi</taxon>
        <taxon>Dikarya</taxon>
        <taxon>Ascomycota</taxon>
        <taxon>Pezizomycotina</taxon>
        <taxon>Dothideomycetes</taxon>
        <taxon>Dothideomycetidae</taxon>
        <taxon>Mycosphaerellales</taxon>
        <taxon>Mycosphaerellaceae</taxon>
        <taxon>Sphaerulina</taxon>
    </lineage>
</organism>
<evidence type="ECO:0000256" key="1">
    <source>
        <dbReference type="ARBA" id="ARBA00001936"/>
    </source>
</evidence>
<dbReference type="SMART" id="SM01329">
    <property type="entry name" value="Iso_dh"/>
    <property type="match status" value="1"/>
</dbReference>
<dbReference type="EC" id="1.1.1.85" evidence="4 14"/>
<keyword evidence="10 14" id="KW-0520">NAD</keyword>
<keyword evidence="12 14" id="KW-0100">Branched-chain amino acid biosynthesis</keyword>
<keyword evidence="5 14" id="KW-0432">Leucine biosynthesis</keyword>
<keyword evidence="9 13" id="KW-0560">Oxidoreductase</keyword>
<comment type="pathway">
    <text evidence="14">Amino-acid biosynthesis; L-leucine biosynthesis; L-leucine from 3-methyl-2-oxobutanoate: step 3/4.</text>
</comment>
<keyword evidence="8" id="KW-0460">Magnesium</keyword>